<name>A0A1W6MKS2_9FLAO</name>
<evidence type="ECO:0000256" key="2">
    <source>
        <dbReference type="ARBA" id="ARBA00005979"/>
    </source>
</evidence>
<dbReference type="Proteomes" id="UP000193431">
    <property type="component" value="Chromosome"/>
</dbReference>
<dbReference type="Gene3D" id="3.20.20.70">
    <property type="entry name" value="Aldolase class I"/>
    <property type="match status" value="1"/>
</dbReference>
<dbReference type="InterPro" id="IPR045247">
    <property type="entry name" value="Oye-like"/>
</dbReference>
<accession>A0A1W6MKS2</accession>
<protein>
    <submittedName>
        <fullName evidence="5">Alkene reductase</fullName>
    </submittedName>
</protein>
<evidence type="ECO:0000313" key="5">
    <source>
        <dbReference type="EMBL" id="ARN78079.1"/>
    </source>
</evidence>
<evidence type="ECO:0000259" key="4">
    <source>
        <dbReference type="Pfam" id="PF00724"/>
    </source>
</evidence>
<dbReference type="CDD" id="cd02933">
    <property type="entry name" value="OYE_like_FMN"/>
    <property type="match status" value="1"/>
</dbReference>
<dbReference type="PANTHER" id="PTHR22893">
    <property type="entry name" value="NADH OXIDOREDUCTASE-RELATED"/>
    <property type="match status" value="1"/>
</dbReference>
<sequence length="371" mass="41812">MITTQPLLDPITLGAVELKNRVVMAPMTRCRADNEHRAPVQKHIDYYTQRAGAGLIISEGSEISERAQGYPYVAGIFNEEQVKGWKKVTDSVHEAGGKIFCQLWHVGRTSLPDFHGGDLPWAPSAVNPETELYNHKGEKKKTVTPHAMTIDQIKQTVKEFGDAAANAKKAGFDGVEIHSSNGYLIHQFFNENSNLRTDEYGGSQENKARFFFEVLEAVKESWPENRIGCRMNPSLHGVFGIESTKNTIPFFDYVIDRLNEYDLAYLHLSEPFTDVSDIDHLVTNIAEHYRPIYKGNLIINGGFDRESGNKVIADGHADCVAFAKLFISNPDLVKRFELKAETADWDQDTFYTQGREGYTDYPVLEEEAVKD</sequence>
<keyword evidence="6" id="KW-1185">Reference proteome</keyword>
<comment type="cofactor">
    <cofactor evidence="1">
        <name>FMN</name>
        <dbReference type="ChEBI" id="CHEBI:58210"/>
    </cofactor>
</comment>
<dbReference type="InterPro" id="IPR001155">
    <property type="entry name" value="OxRdtase_FMN_N"/>
</dbReference>
<dbReference type="PANTHER" id="PTHR22893:SF91">
    <property type="entry name" value="NADPH DEHYDROGENASE 2-RELATED"/>
    <property type="match status" value="1"/>
</dbReference>
<dbReference type="InterPro" id="IPR013785">
    <property type="entry name" value="Aldolase_TIM"/>
</dbReference>
<dbReference type="Pfam" id="PF00724">
    <property type="entry name" value="Oxidored_FMN"/>
    <property type="match status" value="1"/>
</dbReference>
<dbReference type="GO" id="GO:0016628">
    <property type="term" value="F:oxidoreductase activity, acting on the CH-CH group of donors, NAD or NADP as acceptor"/>
    <property type="evidence" value="ECO:0007669"/>
    <property type="project" value="UniProtKB-ARBA"/>
</dbReference>
<dbReference type="GO" id="GO:0005829">
    <property type="term" value="C:cytosol"/>
    <property type="evidence" value="ECO:0007669"/>
    <property type="project" value="UniProtKB-ARBA"/>
</dbReference>
<evidence type="ECO:0000256" key="1">
    <source>
        <dbReference type="ARBA" id="ARBA00001917"/>
    </source>
</evidence>
<dbReference type="OrthoDB" id="9772736at2"/>
<proteinExistence type="inferred from homology"/>
<dbReference type="EMBL" id="CP019344">
    <property type="protein sequence ID" value="ARN78079.1"/>
    <property type="molecule type" value="Genomic_DNA"/>
</dbReference>
<dbReference type="FunFam" id="3.20.20.70:FF:000059">
    <property type="entry name" value="N-ethylmaleimide reductase, FMN-linked"/>
    <property type="match status" value="1"/>
</dbReference>
<dbReference type="STRING" id="331648.BST97_08755"/>
<dbReference type="RefSeq" id="WP_085766875.1">
    <property type="nucleotide sequence ID" value="NZ_CP019344.1"/>
</dbReference>
<dbReference type="AlphaFoldDB" id="A0A1W6MKS2"/>
<keyword evidence="3" id="KW-0560">Oxidoreductase</keyword>
<reference evidence="5 6" key="1">
    <citation type="submission" date="2016-11" db="EMBL/GenBank/DDBJ databases">
        <title>Trade-off between light-utilization and light-protection in marine flavobacteria.</title>
        <authorList>
            <person name="Kumagai Y."/>
        </authorList>
    </citation>
    <scope>NUCLEOTIDE SEQUENCE [LARGE SCALE GENOMIC DNA]</scope>
    <source>
        <strain evidence="5 6">JCM 13191</strain>
    </source>
</reference>
<organism evidence="5 6">
    <name type="scientific">Nonlabens spongiae</name>
    <dbReference type="NCBI Taxonomy" id="331648"/>
    <lineage>
        <taxon>Bacteria</taxon>
        <taxon>Pseudomonadati</taxon>
        <taxon>Bacteroidota</taxon>
        <taxon>Flavobacteriia</taxon>
        <taxon>Flavobacteriales</taxon>
        <taxon>Flavobacteriaceae</taxon>
        <taxon>Nonlabens</taxon>
    </lineage>
</organism>
<dbReference type="SUPFAM" id="SSF51395">
    <property type="entry name" value="FMN-linked oxidoreductases"/>
    <property type="match status" value="1"/>
</dbReference>
<dbReference type="GO" id="GO:0010181">
    <property type="term" value="F:FMN binding"/>
    <property type="evidence" value="ECO:0007669"/>
    <property type="project" value="InterPro"/>
</dbReference>
<evidence type="ECO:0000256" key="3">
    <source>
        <dbReference type="ARBA" id="ARBA00023002"/>
    </source>
</evidence>
<evidence type="ECO:0000313" key="6">
    <source>
        <dbReference type="Proteomes" id="UP000193431"/>
    </source>
</evidence>
<feature type="domain" description="NADH:flavin oxidoreductase/NADH oxidase N-terminal" evidence="4">
    <location>
        <begin position="7"/>
        <end position="338"/>
    </location>
</feature>
<gene>
    <name evidence="5" type="ORF">BST97_08755</name>
</gene>
<comment type="similarity">
    <text evidence="2">Belongs to the NADH:flavin oxidoreductase/NADH oxidase family.</text>
</comment>